<feature type="compositionally biased region" description="Pro residues" evidence="1">
    <location>
        <begin position="61"/>
        <end position="70"/>
    </location>
</feature>
<feature type="region of interest" description="Disordered" evidence="1">
    <location>
        <begin position="26"/>
        <end position="83"/>
    </location>
</feature>
<evidence type="ECO:0000256" key="1">
    <source>
        <dbReference type="SAM" id="MobiDB-lite"/>
    </source>
</evidence>
<feature type="transmembrane region" description="Helical" evidence="2">
    <location>
        <begin position="83"/>
        <end position="101"/>
    </location>
</feature>
<evidence type="ECO:0000313" key="3">
    <source>
        <dbReference type="EMBL" id="KAK5085991.1"/>
    </source>
</evidence>
<gene>
    <name evidence="3" type="primary">PMC1_3</name>
    <name evidence="3" type="ORF">LTR16_008145</name>
</gene>
<keyword evidence="4" id="KW-1185">Reference proteome</keyword>
<sequence>ALEDIREELAFIKKFRGGRLSQFKYSVKHPREILLPRSGSRSRSSSLPQTPNGDLSENEHPPPSPAPPSPAGRKRGRSRSNSALAGLAMAGVVAGGIAGGWSPGGVGHGEKDSLKFSRDRSRSDLESRGGLEVHPATRPEDPIIVDQPLQLGVPPSQAKEATPGFAAGPLAGSPTKETR</sequence>
<proteinExistence type="predicted"/>
<feature type="compositionally biased region" description="Basic and acidic residues" evidence="1">
    <location>
        <begin position="108"/>
        <end position="141"/>
    </location>
</feature>
<feature type="compositionally biased region" description="Low complexity" evidence="1">
    <location>
        <begin position="37"/>
        <end position="46"/>
    </location>
</feature>
<organism evidence="3 4">
    <name type="scientific">Cryomyces antarcticus</name>
    <dbReference type="NCBI Taxonomy" id="329879"/>
    <lineage>
        <taxon>Eukaryota</taxon>
        <taxon>Fungi</taxon>
        <taxon>Dikarya</taxon>
        <taxon>Ascomycota</taxon>
        <taxon>Pezizomycotina</taxon>
        <taxon>Dothideomycetes</taxon>
        <taxon>Dothideomycetes incertae sedis</taxon>
        <taxon>Cryomyces</taxon>
    </lineage>
</organism>
<dbReference type="Proteomes" id="UP001357485">
    <property type="component" value="Unassembled WGS sequence"/>
</dbReference>
<evidence type="ECO:0000256" key="2">
    <source>
        <dbReference type="SAM" id="Phobius"/>
    </source>
</evidence>
<feature type="region of interest" description="Disordered" evidence="1">
    <location>
        <begin position="97"/>
        <end position="179"/>
    </location>
</feature>
<evidence type="ECO:0000313" key="4">
    <source>
        <dbReference type="Proteomes" id="UP001357485"/>
    </source>
</evidence>
<keyword evidence="2" id="KW-0812">Transmembrane</keyword>
<reference evidence="3 4" key="1">
    <citation type="submission" date="2023-08" db="EMBL/GenBank/DDBJ databases">
        <title>Black Yeasts Isolated from many extreme environments.</title>
        <authorList>
            <person name="Coleine C."/>
            <person name="Stajich J.E."/>
            <person name="Selbmann L."/>
        </authorList>
    </citation>
    <scope>NUCLEOTIDE SEQUENCE [LARGE SCALE GENOMIC DNA]</scope>
    <source>
        <strain evidence="3 4">CCFEE 536</strain>
    </source>
</reference>
<comment type="caution">
    <text evidence="3">The sequence shown here is derived from an EMBL/GenBank/DDBJ whole genome shotgun (WGS) entry which is preliminary data.</text>
</comment>
<keyword evidence="2" id="KW-1133">Transmembrane helix</keyword>
<accession>A0ABR0K5K5</accession>
<protein>
    <submittedName>
        <fullName evidence="3">Plasma membrane calcium</fullName>
    </submittedName>
</protein>
<feature type="compositionally biased region" description="Gly residues" evidence="1">
    <location>
        <begin position="97"/>
        <end position="107"/>
    </location>
</feature>
<keyword evidence="2" id="KW-0472">Membrane</keyword>
<name>A0ABR0K5K5_9PEZI</name>
<feature type="non-terminal residue" evidence="3">
    <location>
        <position position="1"/>
    </location>
</feature>
<dbReference type="EMBL" id="JAVRRA010026495">
    <property type="protein sequence ID" value="KAK5085991.1"/>
    <property type="molecule type" value="Genomic_DNA"/>
</dbReference>